<dbReference type="Gene3D" id="3.30.310.100">
    <property type="entry name" value="YugN-like"/>
    <property type="match status" value="1"/>
</dbReference>
<gene>
    <name evidence="1" type="ORF">K3T81_15070</name>
</gene>
<dbReference type="EMBL" id="JAIFZM010000014">
    <property type="protein sequence ID" value="MCG3420466.1"/>
    <property type="molecule type" value="Genomic_DNA"/>
</dbReference>
<dbReference type="InterPro" id="IPR036491">
    <property type="entry name" value="YugN-like_sf"/>
</dbReference>
<dbReference type="InterPro" id="IPR014967">
    <property type="entry name" value="Uncharacterised_YugN-like"/>
</dbReference>
<proteinExistence type="predicted"/>
<name>A0AAW5B7T6_9BACI</name>
<reference evidence="1 2" key="1">
    <citation type="journal article" date="2022" name="Evol. Bioinform. Online">
        <title>Draft Genome Sequence of Oceanobacillus jordanicus Strain GSFE11, a Halotolerant Plant Growth-Promoting Bacterial Endophyte Isolated From the Jordan Valley.</title>
        <authorList>
            <person name="Alhindi T."/>
            <person name="Albdaiwi R."/>
        </authorList>
    </citation>
    <scope>NUCLEOTIDE SEQUENCE [LARGE SCALE GENOMIC DNA]</scope>
    <source>
        <strain evidence="1 2">GSFE11</strain>
    </source>
</reference>
<dbReference type="SUPFAM" id="SSF160755">
    <property type="entry name" value="YugN-like"/>
    <property type="match status" value="1"/>
</dbReference>
<dbReference type="RefSeq" id="WP_036573307.1">
    <property type="nucleotide sequence ID" value="NZ_JAIFZM010000014.1"/>
</dbReference>
<dbReference type="Pfam" id="PF08868">
    <property type="entry name" value="YugN"/>
    <property type="match status" value="1"/>
</dbReference>
<accession>A0AAW5B7T6</accession>
<keyword evidence="2" id="KW-1185">Reference proteome</keyword>
<dbReference type="Proteomes" id="UP001199631">
    <property type="component" value="Unassembled WGS sequence"/>
</dbReference>
<evidence type="ECO:0000313" key="1">
    <source>
        <dbReference type="EMBL" id="MCG3420466.1"/>
    </source>
</evidence>
<comment type="caution">
    <text evidence="1">The sequence shown here is derived from an EMBL/GenBank/DDBJ whole genome shotgun (WGS) entry which is preliminary data.</text>
</comment>
<evidence type="ECO:0000313" key="2">
    <source>
        <dbReference type="Proteomes" id="UP001199631"/>
    </source>
</evidence>
<dbReference type="AlphaFoldDB" id="A0AAW5B7T6"/>
<sequence>MRIENTGFEDVLIDLKPLDHLTAKHAFVRAGQWDYDRVTYDYRVDSKEKNVTYYIRLQGYATEGDVDRGNAVIKLMTPLLGKHYYPHGVEYGENENFPENLVERAKSIVLKVKEELDQYKN</sequence>
<organism evidence="1 2">
    <name type="scientific">Oceanobacillus jordanicus</name>
    <dbReference type="NCBI Taxonomy" id="2867266"/>
    <lineage>
        <taxon>Bacteria</taxon>
        <taxon>Bacillati</taxon>
        <taxon>Bacillota</taxon>
        <taxon>Bacilli</taxon>
        <taxon>Bacillales</taxon>
        <taxon>Bacillaceae</taxon>
        <taxon>Oceanobacillus</taxon>
    </lineage>
</organism>
<protein>
    <submittedName>
        <fullName evidence="1">YugN-like family protein</fullName>
    </submittedName>
</protein>